<evidence type="ECO:0000256" key="8">
    <source>
        <dbReference type="PROSITE-ProRule" id="PRU01240"/>
    </source>
</evidence>
<dbReference type="InterPro" id="IPR015500">
    <property type="entry name" value="Peptidase_S8_subtilisin-rel"/>
</dbReference>
<evidence type="ECO:0000259" key="14">
    <source>
        <dbReference type="Pfam" id="PF05922"/>
    </source>
</evidence>
<evidence type="ECO:0000256" key="5">
    <source>
        <dbReference type="ARBA" id="ARBA00022825"/>
    </source>
</evidence>
<comment type="caution">
    <text evidence="15">The sequence shown here is derived from an EMBL/GenBank/DDBJ whole genome shotgun (WGS) entry which is preliminary data.</text>
</comment>
<feature type="region of interest" description="Disordered" evidence="10">
    <location>
        <begin position="1591"/>
        <end position="1616"/>
    </location>
</feature>
<gene>
    <name evidence="15" type="ORF">E8M12_11395</name>
</gene>
<dbReference type="GO" id="GO:0004252">
    <property type="term" value="F:serine-type endopeptidase activity"/>
    <property type="evidence" value="ECO:0007669"/>
    <property type="project" value="UniProtKB-UniRule"/>
</dbReference>
<evidence type="ECO:0000256" key="10">
    <source>
        <dbReference type="SAM" id="MobiDB-lite"/>
    </source>
</evidence>
<evidence type="ECO:0000313" key="15">
    <source>
        <dbReference type="EMBL" id="TKB44489.1"/>
    </source>
</evidence>
<keyword evidence="2 8" id="KW-0645">Protease</keyword>
<feature type="active site" description="Charge relay system" evidence="7 8">
    <location>
        <position position="672"/>
    </location>
</feature>
<dbReference type="PROSITE" id="PS00136">
    <property type="entry name" value="SUBTILASE_ASP"/>
    <property type="match status" value="1"/>
</dbReference>
<feature type="active site" description="Charge relay system" evidence="7 8">
    <location>
        <position position="299"/>
    </location>
</feature>
<reference evidence="15 16" key="1">
    <citation type="submission" date="2019-04" db="EMBL/GenBank/DDBJ databases">
        <title>Thalassotalea guangxiensis sp. nov., isolated from sediment of the coastal wetland.</title>
        <authorList>
            <person name="Zheng S."/>
            <person name="Zhang D."/>
        </authorList>
    </citation>
    <scope>NUCLEOTIDE SEQUENCE [LARGE SCALE GENOMIC DNA]</scope>
    <source>
        <strain evidence="15 16">ZS-4</strain>
    </source>
</reference>
<feature type="signal peptide" evidence="11">
    <location>
        <begin position="1"/>
        <end position="22"/>
    </location>
</feature>
<dbReference type="Gene3D" id="3.40.50.200">
    <property type="entry name" value="Peptidase S8/S53 domain"/>
    <property type="match status" value="1"/>
</dbReference>
<keyword evidence="3 11" id="KW-0732">Signal</keyword>
<feature type="domain" description="Inhibitor I9" evidence="14">
    <location>
        <begin position="76"/>
        <end position="190"/>
    </location>
</feature>
<dbReference type="Proteomes" id="UP000307999">
    <property type="component" value="Unassembled WGS sequence"/>
</dbReference>
<dbReference type="PANTHER" id="PTHR10795">
    <property type="entry name" value="PROPROTEIN CONVERTASE SUBTILISIN/KEXIN"/>
    <property type="match status" value="1"/>
</dbReference>
<protein>
    <submittedName>
        <fullName evidence="15">S8 family peptidase</fullName>
    </submittedName>
</protein>
<evidence type="ECO:0000259" key="12">
    <source>
        <dbReference type="Pfam" id="PF00082"/>
    </source>
</evidence>
<evidence type="ECO:0000256" key="7">
    <source>
        <dbReference type="PIRSR" id="PIRSR615500-1"/>
    </source>
</evidence>
<dbReference type="PRINTS" id="PR00723">
    <property type="entry name" value="SUBTILISIN"/>
</dbReference>
<dbReference type="InterPro" id="IPR023827">
    <property type="entry name" value="Peptidase_S8_Asp-AS"/>
</dbReference>
<keyword evidence="16" id="KW-1185">Reference proteome</keyword>
<dbReference type="GO" id="GO:0006508">
    <property type="term" value="P:proteolysis"/>
    <property type="evidence" value="ECO:0007669"/>
    <property type="project" value="UniProtKB-KW"/>
</dbReference>
<dbReference type="InterPro" id="IPR010259">
    <property type="entry name" value="S8pro/Inhibitor_I9"/>
</dbReference>
<evidence type="ECO:0000256" key="3">
    <source>
        <dbReference type="ARBA" id="ARBA00022729"/>
    </source>
</evidence>
<dbReference type="Gene3D" id="3.50.30.30">
    <property type="match status" value="1"/>
</dbReference>
<dbReference type="PROSITE" id="PS00138">
    <property type="entry name" value="SUBTILASE_SER"/>
    <property type="match status" value="1"/>
</dbReference>
<proteinExistence type="inferred from homology"/>
<feature type="domain" description="PA" evidence="13">
    <location>
        <begin position="527"/>
        <end position="590"/>
    </location>
</feature>
<dbReference type="InterPro" id="IPR045051">
    <property type="entry name" value="SBT"/>
</dbReference>
<sequence length="1637" mass="178379">MFNLKKVSVVVASALYASAVGASATNAPQSGWLEAPADYQAPKPLERAEYPGIANQQTKKQHKVFQAEADISGVQTYIVQLEDQPVATYGGELQGYAATQRHVLAARQTKNQPLNLAQPDIASYRSYLDSKRQQFVQNASRLQGLNIHPEREFSVALNGFTTQMTQDEAIRLAKVPGVKHITRSKIYELQTSGTIGQTGADKVWQHPVHGDNMGEGIVVGIIDTGINTDHPSFAEVGGDGYVHTNPLGADTFLGDCVDSPQLCNDKLIGVYSYPEITQAYSDPVFAESRPENGEDYHSHGSHVAGTTAGNIIYDVPYKLKDSAPQGSGMDTNLIFPQASGMAPHANIISYQVCWPGGQGDPYAGCPHTALLSAIEQAVIDNVDVINFSIGGLEQDPWLDPIEQAFFNAAQSGIFIAAAAGNNGDYLGTADHSSPWLTSVGAHTPSKKAGFKDKHLTNLSGGDTEAPQPMSGVSITFEEISGLLVNAADFPNPNENYSWNMANCDKPYPEGTFDLADDPETLDIDESQQNVIVVCKRSSSPLYYKAANIAEGGAEGMVVYNRSSWQDNSPIPAVPHPLPAIHITYADGMDLVDWMASGKGHMGTITPTEAYEEDVEDEMMAYFSSRGPSYFGLDTLVVDIAAPGVDVYAPGSDDQPFTNNPGTADWMSMSGTSMASPHVAGAAAILRQSHPDWSPMEIQSALLLTASNDLQNSTFLDSYSPSGWDSGLQDMGAGRMNVDLADKAGLILDESMENMQAENPNLGGFEKRLNTAYMVDTECVSECSFVRNFKATKDGSYQVSTETWIGDFDIEVEPMSFDIKAGETQSIVVTARSKKSNSAVKFYDLTGNQGQVILTPADDSPVLELPVWTYNGNSGLPDHVMINAHRTSATTNIGPFNTREITELSTQSYGLVKGMGETAHLYYDESSEDPFNLTENEALEMVNVNHVELTEVSEGSKMLISRVVGDNVNDALVFMGQDLNNDGHASYDELLCMSTDYNSANFCSVVDPNPGTYWTVIMNTDRPGWNEEDMGREISFVTAVINGDNQNLTITGAEQIPGYEEYQLKLNYQLPDMEIGDYYFGGFDIGSNANDKGNLGFIPVTITQVDEDVTFTVAQPKAKAGDIVDFNISVIANNEQQARDFTLQATLPDSIQIIPDSIVASNATPATPELTDNVLSLTGTQETTRDVVRNYKVTTNVTDEMCSLTAGRSPYPGYIDLRPFGWRTLEDVQGRYYNEYEYSLKDLMSWDEDIAFPFFNKYHFTSMKINPAGFITFGTQGRATPNHVEFPRGAAFPPPPKYIIAPFWVGDNTIPERVDSVYPNHHLNAGVTPTYTWDREWLVLEWDNVERAYSDGQMVDFEMFMRMNINFEPGEYEMMFAYDNVELADAQGSIGFKAADGRVLIDGDIPMDLNIGDSVAFNNLDEVVSDEFVVCMDYTGPEESRFNVSFQAYVSEAAAGQTHVIELENGLVGSENEQLSLTLDVTGNIQIAEIGDITIMEGEQASFKVNYADENPVSNIIEVMADNVTAEVSGHESGSMVTLTPETGYNGTVEVMVKVSDSVNAGDAAVTRFMLTVESDGIELGCTDDTATNFDENANTDDGSCEYPPQPPGQEKKKSGGSNSILALLALMVMAGMRRRIR</sequence>
<dbReference type="CDD" id="cd04852">
    <property type="entry name" value="Peptidases_S8_3"/>
    <property type="match status" value="1"/>
</dbReference>
<evidence type="ECO:0000256" key="4">
    <source>
        <dbReference type="ARBA" id="ARBA00022801"/>
    </source>
</evidence>
<keyword evidence="6" id="KW-0325">Glycoprotein</keyword>
<dbReference type="Pfam" id="PF05922">
    <property type="entry name" value="Inhibitor_I9"/>
    <property type="match status" value="1"/>
</dbReference>
<dbReference type="OrthoDB" id="614750at2"/>
<evidence type="ECO:0000256" key="11">
    <source>
        <dbReference type="SAM" id="SignalP"/>
    </source>
</evidence>
<evidence type="ECO:0000256" key="6">
    <source>
        <dbReference type="ARBA" id="ARBA00023180"/>
    </source>
</evidence>
<evidence type="ECO:0000259" key="13">
    <source>
        <dbReference type="Pfam" id="PF02225"/>
    </source>
</evidence>
<dbReference type="Pfam" id="PF00082">
    <property type="entry name" value="Peptidase_S8"/>
    <property type="match status" value="1"/>
</dbReference>
<feature type="chain" id="PRO_5020534379" evidence="11">
    <location>
        <begin position="23"/>
        <end position="1637"/>
    </location>
</feature>
<dbReference type="InterPro" id="IPR003137">
    <property type="entry name" value="PA_domain"/>
</dbReference>
<dbReference type="InterPro" id="IPR023828">
    <property type="entry name" value="Peptidase_S8_Ser-AS"/>
</dbReference>
<organism evidence="15 16">
    <name type="scientific">Thalassotalea mangrovi</name>
    <dbReference type="NCBI Taxonomy" id="2572245"/>
    <lineage>
        <taxon>Bacteria</taxon>
        <taxon>Pseudomonadati</taxon>
        <taxon>Pseudomonadota</taxon>
        <taxon>Gammaproteobacteria</taxon>
        <taxon>Alteromonadales</taxon>
        <taxon>Colwelliaceae</taxon>
        <taxon>Thalassotalea</taxon>
    </lineage>
</organism>
<dbReference type="EMBL" id="SWDB01000028">
    <property type="protein sequence ID" value="TKB44489.1"/>
    <property type="molecule type" value="Genomic_DNA"/>
</dbReference>
<accession>A0A4U1B4R0</accession>
<dbReference type="PIRSF" id="PIRSF037895">
    <property type="entry name" value="Subtilisin_rel_Sama_2696"/>
    <property type="match status" value="1"/>
</dbReference>
<dbReference type="CDD" id="cd02120">
    <property type="entry name" value="PA_subtilisin_like"/>
    <property type="match status" value="1"/>
</dbReference>
<name>A0A4U1B4R0_9GAMM</name>
<feature type="active site" description="Charge relay system" evidence="7 8">
    <location>
        <position position="223"/>
    </location>
</feature>
<dbReference type="Pfam" id="PF02225">
    <property type="entry name" value="PA"/>
    <property type="match status" value="1"/>
</dbReference>
<feature type="domain" description="Peptidase S8/S53" evidence="12">
    <location>
        <begin position="214"/>
        <end position="712"/>
    </location>
</feature>
<dbReference type="SUPFAM" id="SSF52743">
    <property type="entry name" value="Subtilisin-like"/>
    <property type="match status" value="1"/>
</dbReference>
<dbReference type="InterPro" id="IPR036852">
    <property type="entry name" value="Peptidase_S8/S53_dom_sf"/>
</dbReference>
<keyword evidence="5 8" id="KW-0720">Serine protease</keyword>
<evidence type="ECO:0000313" key="16">
    <source>
        <dbReference type="Proteomes" id="UP000307999"/>
    </source>
</evidence>
<dbReference type="PROSITE" id="PS51892">
    <property type="entry name" value="SUBTILASE"/>
    <property type="match status" value="1"/>
</dbReference>
<dbReference type="InterPro" id="IPR000209">
    <property type="entry name" value="Peptidase_S8/S53_dom"/>
</dbReference>
<evidence type="ECO:0000256" key="2">
    <source>
        <dbReference type="ARBA" id="ARBA00022670"/>
    </source>
</evidence>
<evidence type="ECO:0000256" key="1">
    <source>
        <dbReference type="ARBA" id="ARBA00011073"/>
    </source>
</evidence>
<dbReference type="InterPro" id="IPR034197">
    <property type="entry name" value="Peptidases_S8_3"/>
</dbReference>
<dbReference type="InterPro" id="IPR017311">
    <property type="entry name" value="Sama-2696"/>
</dbReference>
<evidence type="ECO:0000256" key="9">
    <source>
        <dbReference type="RuleBase" id="RU003355"/>
    </source>
</evidence>
<keyword evidence="4 8" id="KW-0378">Hydrolase</keyword>
<comment type="similarity">
    <text evidence="1 8 9">Belongs to the peptidase S8 family.</text>
</comment>
<dbReference type="RefSeq" id="WP_136736271.1">
    <property type="nucleotide sequence ID" value="NZ_SWDB01000028.1"/>
</dbReference>